<evidence type="ECO:0000313" key="4">
    <source>
        <dbReference type="Proteomes" id="UP001055337"/>
    </source>
</evidence>
<dbReference type="Gene3D" id="3.40.50.1820">
    <property type="entry name" value="alpha/beta hydrolase"/>
    <property type="match status" value="1"/>
</dbReference>
<reference evidence="3" key="1">
    <citation type="submission" date="2022-08" db="EMBL/GenBank/DDBJ databases">
        <title>Whole genome sequencing of non-tuberculosis mycobacteria type-strains.</title>
        <authorList>
            <person name="Igarashi Y."/>
            <person name="Osugi A."/>
            <person name="Mitarai S."/>
        </authorList>
    </citation>
    <scope>NUCLEOTIDE SEQUENCE</scope>
    <source>
        <strain evidence="3">JCM 16369</strain>
    </source>
</reference>
<protein>
    <submittedName>
        <fullName evidence="3">PE-PPE domain-containing protein</fullName>
    </submittedName>
</protein>
<dbReference type="InterPro" id="IPR013228">
    <property type="entry name" value="PE-PPE_C"/>
</dbReference>
<feature type="domain" description="PE-PPE" evidence="2">
    <location>
        <begin position="82"/>
        <end position="313"/>
    </location>
</feature>
<dbReference type="RefSeq" id="WP_240177399.1">
    <property type="nucleotide sequence ID" value="NZ_CP092362.2"/>
</dbReference>
<dbReference type="Proteomes" id="UP001055337">
    <property type="component" value="Chromosome"/>
</dbReference>
<dbReference type="Pfam" id="PF08237">
    <property type="entry name" value="PE-PPE"/>
    <property type="match status" value="1"/>
</dbReference>
<dbReference type="InterPro" id="IPR029058">
    <property type="entry name" value="AB_hydrolase_fold"/>
</dbReference>
<feature type="region of interest" description="Disordered" evidence="1">
    <location>
        <begin position="364"/>
        <end position="434"/>
    </location>
</feature>
<keyword evidence="4" id="KW-1185">Reference proteome</keyword>
<accession>A0ABY3THK0</accession>
<organism evidence="3 4">
    <name type="scientific">Mycolicibacterium crocinum</name>
    <dbReference type="NCBI Taxonomy" id="388459"/>
    <lineage>
        <taxon>Bacteria</taxon>
        <taxon>Bacillati</taxon>
        <taxon>Actinomycetota</taxon>
        <taxon>Actinomycetes</taxon>
        <taxon>Mycobacteriales</taxon>
        <taxon>Mycobacteriaceae</taxon>
        <taxon>Mycolicibacterium</taxon>
    </lineage>
</organism>
<gene>
    <name evidence="3" type="ORF">MI149_23770</name>
</gene>
<evidence type="ECO:0000313" key="3">
    <source>
        <dbReference type="EMBL" id="ULN40633.1"/>
    </source>
</evidence>
<evidence type="ECO:0000256" key="1">
    <source>
        <dbReference type="SAM" id="MobiDB-lite"/>
    </source>
</evidence>
<evidence type="ECO:0000259" key="2">
    <source>
        <dbReference type="Pfam" id="PF08237"/>
    </source>
</evidence>
<sequence length="434" mass="45328">MGSVLRSLYLAALAIVAAASLTITVQLTATTALIMGGTEHPLVGEPPDFVGPYTQGARDLYIAPTGAIRADSTDPNSYHLLAVATPEQFWPVAGASHFDSSVATGVANLTACLQGRSSCKADDLSGGSAPTSDYVVYGYSQSARIATIVKRNLIASELDFGDTTPDVSFVVASNPNRPNGGFLERFAGLHIPILDVTFDGATPTDSCDAGGTNCRFLTVDIARQYDGWADFPRRPLNLLADLNALAGIAFLHPHYTESAADALYQGTTGDTTYYLLPTRRLPLLIPLERLGVPAPILDVLDAPLRVIVEWAYDRDISPGTPTRATLTNRQSPATMVANLLAAIPVGVDDGLQAAGFGRPLKTTPAGPFGVGGTTLPSGSAPTPPSPPSSSAARHAKPHGAAGVKPRARPSRDPRPPAANTTRPQSGVGGQRSRF</sequence>
<proteinExistence type="predicted"/>
<name>A0ABY3THK0_9MYCO</name>
<dbReference type="EMBL" id="CP092362">
    <property type="protein sequence ID" value="ULN40633.1"/>
    <property type="molecule type" value="Genomic_DNA"/>
</dbReference>